<keyword evidence="10 12" id="KW-0687">Ribonucleoprotein</keyword>
<dbReference type="GO" id="GO:0005829">
    <property type="term" value="C:cytosol"/>
    <property type="evidence" value="ECO:0007669"/>
    <property type="project" value="UniProtKB-ARBA"/>
</dbReference>
<dbReference type="Gene3D" id="1.10.3450.40">
    <property type="entry name" value="Signal recognition particle, SRP68 subunit, RNA-binding domain"/>
    <property type="match status" value="1"/>
</dbReference>
<dbReference type="Proteomes" id="UP000009168">
    <property type="component" value="Unassembled WGS sequence"/>
</dbReference>
<dbReference type="GO" id="GO:0006614">
    <property type="term" value="P:SRP-dependent cotranslational protein targeting to membrane"/>
    <property type="evidence" value="ECO:0007669"/>
    <property type="project" value="InterPro"/>
</dbReference>
<dbReference type="FunFam" id="1.10.3450.40:FF:000001">
    <property type="entry name" value="Signal recognition particle subunit SRP68"/>
    <property type="match status" value="1"/>
</dbReference>
<evidence type="ECO:0000256" key="9">
    <source>
        <dbReference type="ARBA" id="ARBA00023242"/>
    </source>
</evidence>
<keyword evidence="6" id="KW-0256">Endoplasmic reticulum</keyword>
<evidence type="ECO:0000256" key="1">
    <source>
        <dbReference type="ARBA" id="ARBA00004240"/>
    </source>
</evidence>
<dbReference type="InterPro" id="IPR026258">
    <property type="entry name" value="SRP68"/>
</dbReference>
<keyword evidence="9" id="KW-0539">Nucleus</keyword>
<dbReference type="AlphaFoldDB" id="I7MB00"/>
<evidence type="ECO:0000256" key="12">
    <source>
        <dbReference type="PIRNR" id="PIRNR038995"/>
    </source>
</evidence>
<dbReference type="Pfam" id="PF16969">
    <property type="entry name" value="SRP68"/>
    <property type="match status" value="1"/>
</dbReference>
<dbReference type="InterPro" id="IPR034652">
    <property type="entry name" value="SRP68-RBD"/>
</dbReference>
<keyword evidence="5 12" id="KW-0963">Cytoplasm</keyword>
<sequence>MQVEQPVAVNLGSFEISQIIKTSQSQNGLKHSDFQRYRKYCGHKVHKLRKLMKFSHEKKYQKKQIHVERLNDPKMLQVLLFKIENNWAYAMDLKQIMQDSKDGAARKQHHVNKKMAKALKWANLLNNICRERTDERSYQESEAYLNFIKGIYHHERHQWEDALESYIKSRSIYLSLISVSDSLQSVFFKEKVEFLEQSIRYCHQQNNGFILDTIDVIISKMGTKMDIEKTPTSKVAQSEKKDQLIEVDYLGSKYPIKNQKAIYSYRQVEDCQKRIHELQRKTSKTNTQEEQDSILAIYNEAFNNFDECIKVIQKEKSDEKNSEAENLIYTNILSFLNLNKQKFILDRNIILIKNAVQQFDKEDGVNNLEALTTKKAFKLKLIRPTEIIKLCDNLLQVFKQIIEVERQNTNLENYRKLDVLEFHFKAIRCYYVSCVYLANSKYIETLSLLKVAENIVTNSSKKFVDMRDNFVEDYVEESDILMKKIKYLEIKAKLGLVENTTEEETVITEKLADSNLDGKVTNKTIQSLMKEQEQGNKLNVGINRLNSIPIFALPPKPLLAGCKPIQFDLVDEYINYPKIDVQQPKQQAGFLNKFKFW</sequence>
<dbReference type="eggNOG" id="KOG2460">
    <property type="taxonomic scope" value="Eukaryota"/>
</dbReference>
<evidence type="ECO:0000256" key="8">
    <source>
        <dbReference type="ARBA" id="ARBA00023135"/>
    </source>
</evidence>
<evidence type="ECO:0000313" key="13">
    <source>
        <dbReference type="EMBL" id="EAS07027.2"/>
    </source>
</evidence>
<dbReference type="KEGG" id="tet:TTHERM_00842530"/>
<keyword evidence="14" id="KW-1185">Reference proteome</keyword>
<evidence type="ECO:0000256" key="6">
    <source>
        <dbReference type="ARBA" id="ARBA00022824"/>
    </source>
</evidence>
<evidence type="ECO:0000313" key="14">
    <source>
        <dbReference type="Proteomes" id="UP000009168"/>
    </source>
</evidence>
<evidence type="ECO:0000256" key="2">
    <source>
        <dbReference type="ARBA" id="ARBA00004496"/>
    </source>
</evidence>
<evidence type="ECO:0000256" key="4">
    <source>
        <dbReference type="ARBA" id="ARBA00009352"/>
    </source>
</evidence>
<comment type="subcellular location">
    <subcellularLocation>
        <location evidence="2 12">Cytoplasm</location>
    </subcellularLocation>
    <subcellularLocation>
        <location evidence="1">Endoplasmic reticulum</location>
    </subcellularLocation>
    <subcellularLocation>
        <location evidence="3">Nucleus</location>
        <location evidence="3">Nucleolus</location>
    </subcellularLocation>
</comment>
<dbReference type="GeneID" id="7842127"/>
<comment type="function">
    <text evidence="12">Component of the signal recognition particle (SRP) complex, a ribonucleoprotein complex that mediates the cotranslational targeting of secretory and membrane proteins to the endoplasmic reticulum (ER). The SRP complex interacts with the signal sequence in nascent secretory and membrane proteins and directs them to the membrane of the ER.</text>
</comment>
<dbReference type="PANTHER" id="PTHR12860:SF0">
    <property type="entry name" value="SIGNAL RECOGNITION PARTICLE SUBUNIT SRP68"/>
    <property type="match status" value="1"/>
</dbReference>
<keyword evidence="7 12" id="KW-0694">RNA-binding</keyword>
<dbReference type="GO" id="GO:0005783">
    <property type="term" value="C:endoplasmic reticulum"/>
    <property type="evidence" value="ECO:0007669"/>
    <property type="project" value="UniProtKB-SubCell"/>
</dbReference>
<dbReference type="EMBL" id="GG662249">
    <property type="protein sequence ID" value="EAS07027.2"/>
    <property type="molecule type" value="Genomic_DNA"/>
</dbReference>
<comment type="similarity">
    <text evidence="4 12">Belongs to the SRP68 family.</text>
</comment>
<evidence type="ECO:0000256" key="3">
    <source>
        <dbReference type="ARBA" id="ARBA00004604"/>
    </source>
</evidence>
<evidence type="ECO:0000256" key="7">
    <source>
        <dbReference type="ARBA" id="ARBA00022884"/>
    </source>
</evidence>
<dbReference type="GO" id="GO:0005786">
    <property type="term" value="C:signal recognition particle, endoplasmic reticulum targeting"/>
    <property type="evidence" value="ECO:0007669"/>
    <property type="project" value="UniProtKB-KW"/>
</dbReference>
<dbReference type="PANTHER" id="PTHR12860">
    <property type="entry name" value="SIGNAL RECOGNITION PARTICLE 68 KDA PROTEIN"/>
    <property type="match status" value="1"/>
</dbReference>
<dbReference type="OMA" id="DERFIHI"/>
<gene>
    <name evidence="13" type="ORF">TTHERM_00842530</name>
</gene>
<dbReference type="HOGENOM" id="CLU_018649_0_1_1"/>
<dbReference type="OrthoDB" id="10255118at2759"/>
<evidence type="ECO:0000256" key="10">
    <source>
        <dbReference type="ARBA" id="ARBA00023274"/>
    </source>
</evidence>
<dbReference type="PIRSF" id="PIRSF038995">
    <property type="entry name" value="SRP68"/>
    <property type="match status" value="1"/>
</dbReference>
<dbReference type="GO" id="GO:0008312">
    <property type="term" value="F:7S RNA binding"/>
    <property type="evidence" value="ECO:0007669"/>
    <property type="project" value="InterPro"/>
</dbReference>
<evidence type="ECO:0000256" key="11">
    <source>
        <dbReference type="ARBA" id="ARBA00029498"/>
    </source>
</evidence>
<organism evidence="13 14">
    <name type="scientific">Tetrahymena thermophila (strain SB210)</name>
    <dbReference type="NCBI Taxonomy" id="312017"/>
    <lineage>
        <taxon>Eukaryota</taxon>
        <taxon>Sar</taxon>
        <taxon>Alveolata</taxon>
        <taxon>Ciliophora</taxon>
        <taxon>Intramacronucleata</taxon>
        <taxon>Oligohymenophorea</taxon>
        <taxon>Hymenostomatida</taxon>
        <taxon>Tetrahymenina</taxon>
        <taxon>Tetrahymenidae</taxon>
        <taxon>Tetrahymena</taxon>
    </lineage>
</organism>
<accession>I7MB00</accession>
<dbReference type="GO" id="GO:0005730">
    <property type="term" value="C:nucleolus"/>
    <property type="evidence" value="ECO:0007669"/>
    <property type="project" value="UniProtKB-SubCell"/>
</dbReference>
<evidence type="ECO:0000256" key="5">
    <source>
        <dbReference type="ARBA" id="ARBA00022490"/>
    </source>
</evidence>
<dbReference type="RefSeq" id="XP_001027269.2">
    <property type="nucleotide sequence ID" value="XM_001027269.3"/>
</dbReference>
<protein>
    <recommendedName>
        <fullName evidence="11 12">Signal recognition particle subunit SRP68</fullName>
        <shortName evidence="12">SRP68</shortName>
    </recommendedName>
</protein>
<dbReference type="InParanoid" id="I7MB00"/>
<dbReference type="STRING" id="312017.I7MB00"/>
<name>I7MB00_TETTS</name>
<dbReference type="GO" id="GO:0030942">
    <property type="term" value="F:endoplasmic reticulum signal peptide binding"/>
    <property type="evidence" value="ECO:0007669"/>
    <property type="project" value="InterPro"/>
</dbReference>
<proteinExistence type="inferred from homology"/>
<dbReference type="CDD" id="cd15481">
    <property type="entry name" value="SRP68-RBD"/>
    <property type="match status" value="1"/>
</dbReference>
<dbReference type="InterPro" id="IPR038253">
    <property type="entry name" value="SRP68_N_sf"/>
</dbReference>
<keyword evidence="8 12" id="KW-0733">Signal recognition particle</keyword>
<dbReference type="GO" id="GO:0005047">
    <property type="term" value="F:signal recognition particle binding"/>
    <property type="evidence" value="ECO:0007669"/>
    <property type="project" value="InterPro"/>
</dbReference>
<reference evidence="14" key="1">
    <citation type="journal article" date="2006" name="PLoS Biol.">
        <title>Macronuclear genome sequence of the ciliate Tetrahymena thermophila, a model eukaryote.</title>
        <authorList>
            <person name="Eisen J.A."/>
            <person name="Coyne R.S."/>
            <person name="Wu M."/>
            <person name="Wu D."/>
            <person name="Thiagarajan M."/>
            <person name="Wortman J.R."/>
            <person name="Badger J.H."/>
            <person name="Ren Q."/>
            <person name="Amedeo P."/>
            <person name="Jones K.M."/>
            <person name="Tallon L.J."/>
            <person name="Delcher A.L."/>
            <person name="Salzberg S.L."/>
            <person name="Silva J.C."/>
            <person name="Haas B.J."/>
            <person name="Majoros W.H."/>
            <person name="Farzad M."/>
            <person name="Carlton J.M."/>
            <person name="Smith R.K. Jr."/>
            <person name="Garg J."/>
            <person name="Pearlman R.E."/>
            <person name="Karrer K.M."/>
            <person name="Sun L."/>
            <person name="Manning G."/>
            <person name="Elde N.C."/>
            <person name="Turkewitz A.P."/>
            <person name="Asai D.J."/>
            <person name="Wilkes D.E."/>
            <person name="Wang Y."/>
            <person name="Cai H."/>
            <person name="Collins K."/>
            <person name="Stewart B.A."/>
            <person name="Lee S.R."/>
            <person name="Wilamowska K."/>
            <person name="Weinberg Z."/>
            <person name="Ruzzo W.L."/>
            <person name="Wloga D."/>
            <person name="Gaertig J."/>
            <person name="Frankel J."/>
            <person name="Tsao C.-C."/>
            <person name="Gorovsky M.A."/>
            <person name="Keeling P.J."/>
            <person name="Waller R.F."/>
            <person name="Patron N.J."/>
            <person name="Cherry J.M."/>
            <person name="Stover N.A."/>
            <person name="Krieger C.J."/>
            <person name="del Toro C."/>
            <person name="Ryder H.F."/>
            <person name="Williamson S.C."/>
            <person name="Barbeau R.A."/>
            <person name="Hamilton E.P."/>
            <person name="Orias E."/>
        </authorList>
    </citation>
    <scope>NUCLEOTIDE SEQUENCE [LARGE SCALE GENOMIC DNA]</scope>
    <source>
        <strain evidence="14">SB210</strain>
    </source>
</reference>